<keyword evidence="2" id="KW-1185">Reference proteome</keyword>
<evidence type="ECO:0000313" key="1">
    <source>
        <dbReference type="EMBL" id="KAG7288261.1"/>
    </source>
</evidence>
<comment type="caution">
    <text evidence="1">The sequence shown here is derived from an EMBL/GenBank/DDBJ whole genome shotgun (WGS) entry which is preliminary data.</text>
</comment>
<dbReference type="EMBL" id="JAHCVI010000003">
    <property type="protein sequence ID" value="KAG7288261.1"/>
    <property type="molecule type" value="Genomic_DNA"/>
</dbReference>
<sequence length="106" mass="12368">MDDEMVCPVKCPACWDAFIDRLRLSPAETEMIRNKLSKENRHGRKTEKELKILLGWITAYFRDSIVNQCISDKATFEERWDAALLRDGEALRAGGRITTERYMGWE</sequence>
<dbReference type="Proteomes" id="UP001197093">
    <property type="component" value="Unassembled WGS sequence"/>
</dbReference>
<reference evidence="1" key="1">
    <citation type="submission" date="2023-02" db="EMBL/GenBank/DDBJ databases">
        <authorList>
            <person name="Palmer J.M."/>
        </authorList>
    </citation>
    <scope>NUCLEOTIDE SEQUENCE</scope>
    <source>
        <strain evidence="1">FW57</strain>
    </source>
</reference>
<gene>
    <name evidence="1" type="ORF">NEMBOFW57_007792</name>
</gene>
<evidence type="ECO:0000313" key="2">
    <source>
        <dbReference type="Proteomes" id="UP001197093"/>
    </source>
</evidence>
<proteinExistence type="predicted"/>
<protein>
    <submittedName>
        <fullName evidence="1">Uncharacterized protein</fullName>
    </submittedName>
</protein>
<name>A0AAD4EVS0_9PEZI</name>
<dbReference type="AlphaFoldDB" id="A0AAD4EVS0"/>
<organism evidence="1 2">
    <name type="scientific">Staphylotrichum longicolle</name>
    <dbReference type="NCBI Taxonomy" id="669026"/>
    <lineage>
        <taxon>Eukaryota</taxon>
        <taxon>Fungi</taxon>
        <taxon>Dikarya</taxon>
        <taxon>Ascomycota</taxon>
        <taxon>Pezizomycotina</taxon>
        <taxon>Sordariomycetes</taxon>
        <taxon>Sordariomycetidae</taxon>
        <taxon>Sordariales</taxon>
        <taxon>Chaetomiaceae</taxon>
        <taxon>Staphylotrichum</taxon>
    </lineage>
</organism>
<accession>A0AAD4EVS0</accession>